<keyword evidence="3" id="KW-1185">Reference proteome</keyword>
<protein>
    <submittedName>
        <fullName evidence="2">Uncharacterized protein</fullName>
    </submittedName>
</protein>
<dbReference type="AlphaFoldDB" id="A0AAD7GQ70"/>
<dbReference type="EMBL" id="JARKIE010000014">
    <property type="protein sequence ID" value="KAJ7702677.1"/>
    <property type="molecule type" value="Genomic_DNA"/>
</dbReference>
<evidence type="ECO:0000313" key="2">
    <source>
        <dbReference type="EMBL" id="KAJ7702677.1"/>
    </source>
</evidence>
<gene>
    <name evidence="2" type="ORF">B0H17DRAFT_1176047</name>
</gene>
<accession>A0AAD7GQ70</accession>
<comment type="caution">
    <text evidence="2">The sequence shown here is derived from an EMBL/GenBank/DDBJ whole genome shotgun (WGS) entry which is preliminary data.</text>
</comment>
<dbReference type="InterPro" id="IPR039261">
    <property type="entry name" value="FNR_nucleotide-bd"/>
</dbReference>
<proteinExistence type="predicted"/>
<organism evidence="2 3">
    <name type="scientific">Mycena rosella</name>
    <name type="common">Pink bonnet</name>
    <name type="synonym">Agaricus rosellus</name>
    <dbReference type="NCBI Taxonomy" id="1033263"/>
    <lineage>
        <taxon>Eukaryota</taxon>
        <taxon>Fungi</taxon>
        <taxon>Dikarya</taxon>
        <taxon>Basidiomycota</taxon>
        <taxon>Agaricomycotina</taxon>
        <taxon>Agaricomycetes</taxon>
        <taxon>Agaricomycetidae</taxon>
        <taxon>Agaricales</taxon>
        <taxon>Marasmiineae</taxon>
        <taxon>Mycenaceae</taxon>
        <taxon>Mycena</taxon>
    </lineage>
</organism>
<evidence type="ECO:0000313" key="3">
    <source>
        <dbReference type="Proteomes" id="UP001221757"/>
    </source>
</evidence>
<feature type="compositionally biased region" description="Low complexity" evidence="1">
    <location>
        <begin position="326"/>
        <end position="338"/>
    </location>
</feature>
<feature type="region of interest" description="Disordered" evidence="1">
    <location>
        <begin position="306"/>
        <end position="342"/>
    </location>
</feature>
<dbReference type="Gene3D" id="3.40.50.80">
    <property type="entry name" value="Nucleotide-binding domain of ferredoxin-NADP reductase (FNR) module"/>
    <property type="match status" value="1"/>
</dbReference>
<name>A0AAD7GQ70_MYCRO</name>
<dbReference type="Proteomes" id="UP001221757">
    <property type="component" value="Unassembled WGS sequence"/>
</dbReference>
<reference evidence="2" key="1">
    <citation type="submission" date="2023-03" db="EMBL/GenBank/DDBJ databases">
        <title>Massive genome expansion in bonnet fungi (Mycena s.s.) driven by repeated elements and novel gene families across ecological guilds.</title>
        <authorList>
            <consortium name="Lawrence Berkeley National Laboratory"/>
            <person name="Harder C.B."/>
            <person name="Miyauchi S."/>
            <person name="Viragh M."/>
            <person name="Kuo A."/>
            <person name="Thoen E."/>
            <person name="Andreopoulos B."/>
            <person name="Lu D."/>
            <person name="Skrede I."/>
            <person name="Drula E."/>
            <person name="Henrissat B."/>
            <person name="Morin E."/>
            <person name="Kohler A."/>
            <person name="Barry K."/>
            <person name="LaButti K."/>
            <person name="Morin E."/>
            <person name="Salamov A."/>
            <person name="Lipzen A."/>
            <person name="Mereny Z."/>
            <person name="Hegedus B."/>
            <person name="Baldrian P."/>
            <person name="Stursova M."/>
            <person name="Weitz H."/>
            <person name="Taylor A."/>
            <person name="Grigoriev I.V."/>
            <person name="Nagy L.G."/>
            <person name="Martin F."/>
            <person name="Kauserud H."/>
        </authorList>
    </citation>
    <scope>NUCLEOTIDE SEQUENCE</scope>
    <source>
        <strain evidence="2">CBHHK067</strain>
    </source>
</reference>
<evidence type="ECO:0000256" key="1">
    <source>
        <dbReference type="SAM" id="MobiDB-lite"/>
    </source>
</evidence>
<sequence length="401" mass="42401">MRVNDTATSARVHIDAALVCVMDDDSDDDSLAAASCDLTKWIGQGRIYENVPADIIAARRDVLRIPSAVEALIPATNTSISALLILDLPPKTHCNILDTEEDEESARKPFSFGNLRSEAKFGQNLSRDLIRGRIRTKFGGGTKQKVRTNFSKRPKSVFVLFDLKRDNRRSYHHEQNPVVVPAPVQKQRALPGREAHLILDEPYGGPTLHVGDYARVLLFAGGSGATFTLGVLDDLMGCATLPLGVGGEEVRTTQVIATHAALPGWPIKLSTSIYVMCLCDPDAVLAIPGVPRHRGAAARGRHARGLLGGSAADDDDEDGGKRKSEASSANASVEASPAKVAPVADAEKGDWLGEDAHGGGVVEIAAGPDGLIRETGNAVVRPPRGGVLFGGVYCLGSGRGG</sequence>